<sequence>MASRYDAVLAAIPTLSGGGYVAGQFTAFPLTVLGLLGALIVIGYALARPPV</sequence>
<protein>
    <submittedName>
        <fullName evidence="2">Uncharacterized protein</fullName>
    </submittedName>
</protein>
<reference evidence="2 3" key="1">
    <citation type="journal article" date="2019" name="Int. J. Syst. Evol. Microbiol.">
        <title>The Global Catalogue of Microorganisms (GCM) 10K type strain sequencing project: providing services to taxonomists for standard genome sequencing and annotation.</title>
        <authorList>
            <consortium name="The Broad Institute Genomics Platform"/>
            <consortium name="The Broad Institute Genome Sequencing Center for Infectious Disease"/>
            <person name="Wu L."/>
            <person name="Ma J."/>
        </authorList>
    </citation>
    <scope>NUCLEOTIDE SEQUENCE [LARGE SCALE GENOMIC DNA]</scope>
    <source>
        <strain evidence="2 3">JCM 17504</strain>
    </source>
</reference>
<evidence type="ECO:0000256" key="1">
    <source>
        <dbReference type="SAM" id="Phobius"/>
    </source>
</evidence>
<dbReference type="GeneID" id="68613996"/>
<dbReference type="RefSeq" id="WP_227773770.1">
    <property type="nucleotide sequence ID" value="NZ_BAABKX010000015.1"/>
</dbReference>
<dbReference type="AlphaFoldDB" id="A0AAV3UMC1"/>
<dbReference type="Pfam" id="PF26047">
    <property type="entry name" value="DUF8015"/>
    <property type="match status" value="1"/>
</dbReference>
<keyword evidence="1" id="KW-0812">Transmembrane</keyword>
<organism evidence="2 3">
    <name type="scientific">Haladaptatus pallidirubidus</name>
    <dbReference type="NCBI Taxonomy" id="1008152"/>
    <lineage>
        <taxon>Archaea</taxon>
        <taxon>Methanobacteriati</taxon>
        <taxon>Methanobacteriota</taxon>
        <taxon>Stenosarchaea group</taxon>
        <taxon>Halobacteria</taxon>
        <taxon>Halobacteriales</taxon>
        <taxon>Haladaptataceae</taxon>
        <taxon>Haladaptatus</taxon>
    </lineage>
</organism>
<evidence type="ECO:0000313" key="3">
    <source>
        <dbReference type="Proteomes" id="UP001501729"/>
    </source>
</evidence>
<accession>A0AAV3UMC1</accession>
<keyword evidence="3" id="KW-1185">Reference proteome</keyword>
<keyword evidence="1" id="KW-0472">Membrane</keyword>
<proteinExistence type="predicted"/>
<evidence type="ECO:0000313" key="2">
    <source>
        <dbReference type="EMBL" id="GAA5058353.1"/>
    </source>
</evidence>
<keyword evidence="1" id="KW-1133">Transmembrane helix</keyword>
<dbReference type="Proteomes" id="UP001501729">
    <property type="component" value="Unassembled WGS sequence"/>
</dbReference>
<feature type="transmembrane region" description="Helical" evidence="1">
    <location>
        <begin position="25"/>
        <end position="47"/>
    </location>
</feature>
<gene>
    <name evidence="2" type="ORF">GCM10025751_41250</name>
</gene>
<dbReference type="InterPro" id="IPR058328">
    <property type="entry name" value="DUF8015"/>
</dbReference>
<name>A0AAV3UMC1_9EURY</name>
<dbReference type="EMBL" id="BAABKX010000015">
    <property type="protein sequence ID" value="GAA5058353.1"/>
    <property type="molecule type" value="Genomic_DNA"/>
</dbReference>
<comment type="caution">
    <text evidence="2">The sequence shown here is derived from an EMBL/GenBank/DDBJ whole genome shotgun (WGS) entry which is preliminary data.</text>
</comment>